<dbReference type="PANTHER" id="PTHR32507">
    <property type="entry name" value="NA(+)/H(+) ANTIPORTER 1"/>
    <property type="match status" value="1"/>
</dbReference>
<evidence type="ECO:0000259" key="10">
    <source>
        <dbReference type="Pfam" id="PF00999"/>
    </source>
</evidence>
<keyword evidence="6 9" id="KW-1133">Transmembrane helix</keyword>
<dbReference type="InterPro" id="IPR003148">
    <property type="entry name" value="RCK_N"/>
</dbReference>
<organism evidence="12 13">
    <name type="scientific">Flavimaribacter sediminis</name>
    <dbReference type="NCBI Taxonomy" id="2865987"/>
    <lineage>
        <taxon>Bacteria</taxon>
        <taxon>Pseudomonadati</taxon>
        <taxon>Pseudomonadota</taxon>
        <taxon>Alphaproteobacteria</taxon>
        <taxon>Hyphomicrobiales</taxon>
        <taxon>Rhizobiaceae</taxon>
        <taxon>Flavimaribacter</taxon>
    </lineage>
</organism>
<evidence type="ECO:0000256" key="2">
    <source>
        <dbReference type="ARBA" id="ARBA00022448"/>
    </source>
</evidence>
<keyword evidence="2" id="KW-0813">Transport</keyword>
<protein>
    <submittedName>
        <fullName evidence="12">Sodium:proton antiporter</fullName>
    </submittedName>
</protein>
<keyword evidence="8 9" id="KW-0472">Membrane</keyword>
<reference evidence="12" key="1">
    <citation type="submission" date="2021-08" db="EMBL/GenBank/DDBJ databases">
        <title>Hoeflea bacterium WL0058 sp. nov., isolated from the sediment.</title>
        <authorList>
            <person name="Wang L."/>
            <person name="Zhang D."/>
        </authorList>
    </citation>
    <scope>NUCLEOTIDE SEQUENCE</scope>
    <source>
        <strain evidence="12">WL0058</strain>
    </source>
</reference>
<dbReference type="AlphaFoldDB" id="A0AAE2ZK53"/>
<dbReference type="GO" id="GO:0006813">
    <property type="term" value="P:potassium ion transport"/>
    <property type="evidence" value="ECO:0007669"/>
    <property type="project" value="InterPro"/>
</dbReference>
<evidence type="ECO:0000313" key="13">
    <source>
        <dbReference type="Proteomes" id="UP001196509"/>
    </source>
</evidence>
<dbReference type="InterPro" id="IPR036291">
    <property type="entry name" value="NAD(P)-bd_dom_sf"/>
</dbReference>
<feature type="transmembrane region" description="Helical" evidence="9">
    <location>
        <begin position="90"/>
        <end position="111"/>
    </location>
</feature>
<comment type="subcellular location">
    <subcellularLocation>
        <location evidence="1">Cell membrane</location>
        <topology evidence="1">Multi-pass membrane protein</topology>
    </subcellularLocation>
</comment>
<gene>
    <name evidence="12" type="ORF">K1W69_01205</name>
</gene>
<evidence type="ECO:0000256" key="9">
    <source>
        <dbReference type="SAM" id="Phobius"/>
    </source>
</evidence>
<feature type="domain" description="RCK N-terminal" evidence="11">
    <location>
        <begin position="402"/>
        <end position="482"/>
    </location>
</feature>
<feature type="transmembrane region" description="Helical" evidence="9">
    <location>
        <begin position="117"/>
        <end position="137"/>
    </location>
</feature>
<feature type="transmembrane region" description="Helical" evidence="9">
    <location>
        <begin position="302"/>
        <end position="327"/>
    </location>
</feature>
<evidence type="ECO:0000259" key="11">
    <source>
        <dbReference type="Pfam" id="PF02254"/>
    </source>
</evidence>
<evidence type="ECO:0000256" key="5">
    <source>
        <dbReference type="ARBA" id="ARBA00022692"/>
    </source>
</evidence>
<dbReference type="Pfam" id="PF02254">
    <property type="entry name" value="TrkA_N"/>
    <property type="match status" value="1"/>
</dbReference>
<accession>A0AAE2ZK53</accession>
<evidence type="ECO:0000256" key="1">
    <source>
        <dbReference type="ARBA" id="ARBA00004651"/>
    </source>
</evidence>
<feature type="transmembrane region" description="Helical" evidence="9">
    <location>
        <begin position="365"/>
        <end position="393"/>
    </location>
</feature>
<dbReference type="PANTHER" id="PTHR32507:SF0">
    <property type="entry name" value="NA(+)_H(+) ANTIPORTER 2-RELATED"/>
    <property type="match status" value="1"/>
</dbReference>
<keyword evidence="3" id="KW-0050">Antiport</keyword>
<keyword evidence="7" id="KW-0406">Ion transport</keyword>
<feature type="transmembrane region" description="Helical" evidence="9">
    <location>
        <begin position="184"/>
        <end position="206"/>
    </location>
</feature>
<dbReference type="Gene3D" id="1.20.1530.20">
    <property type="match status" value="1"/>
</dbReference>
<dbReference type="GO" id="GO:0015297">
    <property type="term" value="F:antiporter activity"/>
    <property type="evidence" value="ECO:0007669"/>
    <property type="project" value="UniProtKB-KW"/>
</dbReference>
<feature type="domain" description="Cation/H+ exchanger transmembrane" evidence="10">
    <location>
        <begin position="20"/>
        <end position="387"/>
    </location>
</feature>
<sequence>MHDLSLKIALIGTAGIAAQWLAWRLRLPSIVLLLIAGFVAGPITGFINPAQDFGDVYQPLVGLAVAIILFEGGLTLNFREIRETSTAVRRIILISGPLVWIMSVLAGHYIAGLSWPTAAVLGAILIVTGPTVIAPLLRQARLSSRAASLLRWESIVNDPIGALAAVVTFEVFLILHGGHEASHLAMMAPLALILSVGGGWLAARFLQWAFIRGYVAEFLKAPILLVAVLLAYAVTNLILEEAGLLTVTIMGVAIANTRIASLVEIRRFKETITVLLVSGVFILLTASLTMDDIASLDWRVFAFVAALLFVIRPIAIFIATIGTGLSWQERLLTGWIAPRGIVAVAVSGLFGSALGSMGVEDGSRMVAVTFAVVILSIILHGFSLSPLAGLLGLKSRGVPGLLIVGGSTWARKLAALLKDLEIPVLIADRNWNRLKEARFANIPVYFGEILSEDAHHTVQFHDYSALMAISDNDAYNTLVCTNFGPELGRSNVFQIAPDNGGAKRNAVTFTLGGRPLSDPPLTHHDLSMKELEGWDFRVTKLTEDFTIEDYRKSRSDENIVLLWIRSNGRLVFATTASAEPAANDRVLSYGPKPRGDTPN</sequence>
<feature type="transmembrane region" description="Helical" evidence="9">
    <location>
        <begin position="30"/>
        <end position="50"/>
    </location>
</feature>
<dbReference type="GO" id="GO:0005886">
    <property type="term" value="C:plasma membrane"/>
    <property type="evidence" value="ECO:0007669"/>
    <property type="project" value="UniProtKB-SubCell"/>
</dbReference>
<evidence type="ECO:0000313" key="12">
    <source>
        <dbReference type="EMBL" id="MBW8635788.1"/>
    </source>
</evidence>
<keyword evidence="5 9" id="KW-0812">Transmembrane</keyword>
<dbReference type="InterPro" id="IPR006153">
    <property type="entry name" value="Cation/H_exchanger_TM"/>
</dbReference>
<dbReference type="InterPro" id="IPR038770">
    <property type="entry name" value="Na+/solute_symporter_sf"/>
</dbReference>
<proteinExistence type="predicted"/>
<feature type="transmembrane region" description="Helical" evidence="9">
    <location>
        <begin position="339"/>
        <end position="359"/>
    </location>
</feature>
<dbReference type="SUPFAM" id="SSF51735">
    <property type="entry name" value="NAD(P)-binding Rossmann-fold domains"/>
    <property type="match status" value="1"/>
</dbReference>
<evidence type="ECO:0000256" key="4">
    <source>
        <dbReference type="ARBA" id="ARBA00022475"/>
    </source>
</evidence>
<keyword evidence="4" id="KW-1003">Cell membrane</keyword>
<feature type="transmembrane region" description="Helical" evidence="9">
    <location>
        <begin position="272"/>
        <end position="290"/>
    </location>
</feature>
<evidence type="ECO:0000256" key="8">
    <source>
        <dbReference type="ARBA" id="ARBA00023136"/>
    </source>
</evidence>
<feature type="transmembrane region" description="Helical" evidence="9">
    <location>
        <begin position="218"/>
        <end position="239"/>
    </location>
</feature>
<keyword evidence="13" id="KW-1185">Reference proteome</keyword>
<dbReference type="Proteomes" id="UP001196509">
    <property type="component" value="Unassembled WGS sequence"/>
</dbReference>
<dbReference type="GO" id="GO:1902600">
    <property type="term" value="P:proton transmembrane transport"/>
    <property type="evidence" value="ECO:0007669"/>
    <property type="project" value="InterPro"/>
</dbReference>
<feature type="transmembrane region" description="Helical" evidence="9">
    <location>
        <begin position="158"/>
        <end position="178"/>
    </location>
</feature>
<evidence type="ECO:0000256" key="3">
    <source>
        <dbReference type="ARBA" id="ARBA00022449"/>
    </source>
</evidence>
<feature type="transmembrane region" description="Helical" evidence="9">
    <location>
        <begin position="56"/>
        <end position="78"/>
    </location>
</feature>
<dbReference type="EMBL" id="JAICBX010000001">
    <property type="protein sequence ID" value="MBW8635788.1"/>
    <property type="molecule type" value="Genomic_DNA"/>
</dbReference>
<dbReference type="Pfam" id="PF00999">
    <property type="entry name" value="Na_H_Exchanger"/>
    <property type="match status" value="1"/>
</dbReference>
<dbReference type="RefSeq" id="WP_220226508.1">
    <property type="nucleotide sequence ID" value="NZ_JAICBX010000001.1"/>
</dbReference>
<dbReference type="Gene3D" id="3.40.50.720">
    <property type="entry name" value="NAD(P)-binding Rossmann-like Domain"/>
    <property type="match status" value="1"/>
</dbReference>
<evidence type="ECO:0000256" key="7">
    <source>
        <dbReference type="ARBA" id="ARBA00023065"/>
    </source>
</evidence>
<name>A0AAE2ZK53_9HYPH</name>
<comment type="caution">
    <text evidence="12">The sequence shown here is derived from an EMBL/GenBank/DDBJ whole genome shotgun (WGS) entry which is preliminary data.</text>
</comment>
<evidence type="ECO:0000256" key="6">
    <source>
        <dbReference type="ARBA" id="ARBA00022989"/>
    </source>
</evidence>